<dbReference type="EMBL" id="BARW01007744">
    <property type="protein sequence ID" value="GAI75644.1"/>
    <property type="molecule type" value="Genomic_DNA"/>
</dbReference>
<reference evidence="1" key="1">
    <citation type="journal article" date="2014" name="Front. Microbiol.">
        <title>High frequency of phylogenetically diverse reductive dehalogenase-homologous genes in deep subseafloor sedimentary metagenomes.</title>
        <authorList>
            <person name="Kawai M."/>
            <person name="Futagami T."/>
            <person name="Toyoda A."/>
            <person name="Takaki Y."/>
            <person name="Nishi S."/>
            <person name="Hori S."/>
            <person name="Arai W."/>
            <person name="Tsubouchi T."/>
            <person name="Morono Y."/>
            <person name="Uchiyama I."/>
            <person name="Ito T."/>
            <person name="Fujiyama A."/>
            <person name="Inagaki F."/>
            <person name="Takami H."/>
        </authorList>
    </citation>
    <scope>NUCLEOTIDE SEQUENCE</scope>
    <source>
        <strain evidence="1">Expedition CK06-06</strain>
    </source>
</reference>
<protein>
    <submittedName>
        <fullName evidence="1">Uncharacterized protein</fullName>
    </submittedName>
</protein>
<organism evidence="1">
    <name type="scientific">marine sediment metagenome</name>
    <dbReference type="NCBI Taxonomy" id="412755"/>
    <lineage>
        <taxon>unclassified sequences</taxon>
        <taxon>metagenomes</taxon>
        <taxon>ecological metagenomes</taxon>
    </lineage>
</organism>
<sequence>MKVVHFTKPFFSLRPIEIKNGDGKDTLFIKPKGGLWCSPLDSNYGWKDWCQAENYGDIKQQQRVIFDVDMSNFVVIDSTEDMETKLPWIPVVEGYFWAIDFEKMVHEGVDGIHLTDKGQWKTRFTHPKSLYGWDCETIFILNE</sequence>
<dbReference type="AlphaFoldDB" id="X1T6J9"/>
<proteinExistence type="predicted"/>
<gene>
    <name evidence="1" type="ORF">S12H4_16045</name>
</gene>
<comment type="caution">
    <text evidence="1">The sequence shown here is derived from an EMBL/GenBank/DDBJ whole genome shotgun (WGS) entry which is preliminary data.</text>
</comment>
<accession>X1T6J9</accession>
<evidence type="ECO:0000313" key="1">
    <source>
        <dbReference type="EMBL" id="GAI75644.1"/>
    </source>
</evidence>
<name>X1T6J9_9ZZZZ</name>
<feature type="non-terminal residue" evidence="1">
    <location>
        <position position="143"/>
    </location>
</feature>